<organism evidence="6 7">
    <name type="scientific">Lomentospora prolificans</name>
    <dbReference type="NCBI Taxonomy" id="41688"/>
    <lineage>
        <taxon>Eukaryota</taxon>
        <taxon>Fungi</taxon>
        <taxon>Dikarya</taxon>
        <taxon>Ascomycota</taxon>
        <taxon>Pezizomycotina</taxon>
        <taxon>Sordariomycetes</taxon>
        <taxon>Hypocreomycetidae</taxon>
        <taxon>Microascales</taxon>
        <taxon>Microascaceae</taxon>
        <taxon>Lomentospora</taxon>
    </lineage>
</organism>
<dbReference type="GO" id="GO:0004364">
    <property type="term" value="F:glutathione transferase activity"/>
    <property type="evidence" value="ECO:0007669"/>
    <property type="project" value="TreeGrafter"/>
</dbReference>
<feature type="transmembrane region" description="Helical" evidence="5">
    <location>
        <begin position="12"/>
        <end position="31"/>
    </location>
</feature>
<sequence>MSSIVLQVPQDYGYVLLTGAFTVLVGFWHGARVGGFRKRARVPYPYLYATPEQTAAAKTQEEKDALYLFNCAQRGHGNFLENHTSALYLLLTAGLKYPIAASALGALWSVSRIMYAVGYTNPNKKNGSGRYLGIGQYFGFLGLLGLAIKTGIDMIKA</sequence>
<keyword evidence="7" id="KW-1185">Reference proteome</keyword>
<dbReference type="PANTHER" id="PTHR10250">
    <property type="entry name" value="MICROSOMAL GLUTATHIONE S-TRANSFERASE"/>
    <property type="match status" value="1"/>
</dbReference>
<dbReference type="GO" id="GO:0005783">
    <property type="term" value="C:endoplasmic reticulum"/>
    <property type="evidence" value="ECO:0007669"/>
    <property type="project" value="TreeGrafter"/>
</dbReference>
<dbReference type="InterPro" id="IPR050997">
    <property type="entry name" value="MAPEG"/>
</dbReference>
<keyword evidence="3 5" id="KW-1133">Transmembrane helix</keyword>
<evidence type="ECO:0008006" key="8">
    <source>
        <dbReference type="Google" id="ProtNLM"/>
    </source>
</evidence>
<evidence type="ECO:0000313" key="6">
    <source>
        <dbReference type="EMBL" id="PKS10374.1"/>
    </source>
</evidence>
<comment type="subcellular location">
    <subcellularLocation>
        <location evidence="1">Membrane</location>
        <topology evidence="1">Multi-pass membrane protein</topology>
    </subcellularLocation>
</comment>
<dbReference type="GO" id="GO:0004602">
    <property type="term" value="F:glutathione peroxidase activity"/>
    <property type="evidence" value="ECO:0007669"/>
    <property type="project" value="TreeGrafter"/>
</dbReference>
<dbReference type="InterPro" id="IPR001129">
    <property type="entry name" value="Membr-assoc_MAPEG"/>
</dbReference>
<dbReference type="InterPro" id="IPR023352">
    <property type="entry name" value="MAPEG-like_dom_sf"/>
</dbReference>
<keyword evidence="4 5" id="KW-0472">Membrane</keyword>
<feature type="transmembrane region" description="Helical" evidence="5">
    <location>
        <begin position="86"/>
        <end position="110"/>
    </location>
</feature>
<dbReference type="GO" id="GO:0016020">
    <property type="term" value="C:membrane"/>
    <property type="evidence" value="ECO:0007669"/>
    <property type="project" value="UniProtKB-SubCell"/>
</dbReference>
<evidence type="ECO:0000256" key="1">
    <source>
        <dbReference type="ARBA" id="ARBA00004141"/>
    </source>
</evidence>
<dbReference type="PANTHER" id="PTHR10250:SF26">
    <property type="entry name" value="GLUTATHIONE S-TRANSFERASE 3, MITOCHONDRIAL"/>
    <property type="match status" value="1"/>
</dbReference>
<evidence type="ECO:0000313" key="7">
    <source>
        <dbReference type="Proteomes" id="UP000233524"/>
    </source>
</evidence>
<feature type="transmembrane region" description="Helical" evidence="5">
    <location>
        <begin position="130"/>
        <end position="148"/>
    </location>
</feature>
<dbReference type="SUPFAM" id="SSF161084">
    <property type="entry name" value="MAPEG domain-like"/>
    <property type="match status" value="1"/>
</dbReference>
<evidence type="ECO:0000256" key="4">
    <source>
        <dbReference type="ARBA" id="ARBA00023136"/>
    </source>
</evidence>
<dbReference type="VEuPathDB" id="FungiDB:jhhlp_002125"/>
<keyword evidence="2 5" id="KW-0812">Transmembrane</keyword>
<dbReference type="OrthoDB" id="410651at2759"/>
<evidence type="ECO:0000256" key="2">
    <source>
        <dbReference type="ARBA" id="ARBA00022692"/>
    </source>
</evidence>
<protein>
    <recommendedName>
        <fullName evidence="8">Membrane-associated proteins in eicosanoid and glutathione metabolism</fullName>
    </recommendedName>
</protein>
<dbReference type="EMBL" id="NLAX01000008">
    <property type="protein sequence ID" value="PKS10374.1"/>
    <property type="molecule type" value="Genomic_DNA"/>
</dbReference>
<dbReference type="GO" id="GO:0005635">
    <property type="term" value="C:nuclear envelope"/>
    <property type="evidence" value="ECO:0007669"/>
    <property type="project" value="TreeGrafter"/>
</dbReference>
<proteinExistence type="predicted"/>
<gene>
    <name evidence="6" type="ORF">jhhlp_002125</name>
</gene>
<dbReference type="Pfam" id="PF01124">
    <property type="entry name" value="MAPEG"/>
    <property type="match status" value="1"/>
</dbReference>
<reference evidence="6 7" key="1">
    <citation type="journal article" date="2017" name="G3 (Bethesda)">
        <title>First Draft Genome Sequence of the Pathogenic Fungus Lomentospora prolificans (Formerly Scedosporium prolificans).</title>
        <authorList>
            <person name="Luo R."/>
            <person name="Zimin A."/>
            <person name="Workman R."/>
            <person name="Fan Y."/>
            <person name="Pertea G."/>
            <person name="Grossman N."/>
            <person name="Wear M.P."/>
            <person name="Jia B."/>
            <person name="Miller H."/>
            <person name="Casadevall A."/>
            <person name="Timp W."/>
            <person name="Zhang S.X."/>
            <person name="Salzberg S.L."/>
        </authorList>
    </citation>
    <scope>NUCLEOTIDE SEQUENCE [LARGE SCALE GENOMIC DNA]</scope>
    <source>
        <strain evidence="6 7">JHH-5317</strain>
    </source>
</reference>
<dbReference type="Gene3D" id="1.20.120.550">
    <property type="entry name" value="Membrane associated eicosanoid/glutathione metabolism-like domain"/>
    <property type="match status" value="1"/>
</dbReference>
<dbReference type="STRING" id="41688.A0A2N3ND49"/>
<dbReference type="AlphaFoldDB" id="A0A2N3ND49"/>
<evidence type="ECO:0000256" key="3">
    <source>
        <dbReference type="ARBA" id="ARBA00022989"/>
    </source>
</evidence>
<dbReference type="Proteomes" id="UP000233524">
    <property type="component" value="Unassembled WGS sequence"/>
</dbReference>
<comment type="caution">
    <text evidence="6">The sequence shown here is derived from an EMBL/GenBank/DDBJ whole genome shotgun (WGS) entry which is preliminary data.</text>
</comment>
<dbReference type="InParanoid" id="A0A2N3ND49"/>
<name>A0A2N3ND49_9PEZI</name>
<accession>A0A2N3ND49</accession>
<evidence type="ECO:0000256" key="5">
    <source>
        <dbReference type="SAM" id="Phobius"/>
    </source>
</evidence>